<dbReference type="Proteomes" id="UP001164539">
    <property type="component" value="Chromosome 1"/>
</dbReference>
<accession>A0ACC1Z028</accession>
<sequence>MPRRRLRIHYSSESEEEEEEPNQQQQIFNLPQNNEQSSTVTLPPVNLSPPNPNPNSNLNSDPVPIAVDDDDEDYFTPSPPEVPSGFSISDSLLRLGLSLSRVWLDSCIQGLESSVPGFSELDVAVKAKLCFQQFLSSDMNYCGAGVLPANVHSMHMVDLKGPFVLQVDEIVNISCPLRGRYQDAHSGIKRCLKLSMTDGVQRVFGMEYRPIKDLKVFAPAGLKVVICNVHIRRGLLMLVPEAIEVLGGMVQELDTARRRLVDEVNKPPRGKRTRTGVIPPLATRATLAAWPSNGIHATEPPNNLPSQNVTAFQENEQGATSVASGITISQRTTVFPVSVENVLSNQSSTVMDNEEMQIDAVSISRDNAMFNSSTNVVLDVEDTNMVDEVEHPLILSGDREIPFTYLASLSAKWAATKGKAPSVQGKIKCFLTGVKRFQYKRRETYELFVYVDDGSLISEILIDHNVVQKGIGYSPQDVTAALSSTDVKKVSDMKEIFRQFQLFLANFEGTMLIEMNETTPHPIALEITQGCPSSDAWLLLGRLNSPPANAQTPPCSPTGRPTETIDISP</sequence>
<organism evidence="1 2">
    <name type="scientific">Melia azedarach</name>
    <name type="common">Chinaberry tree</name>
    <dbReference type="NCBI Taxonomy" id="155640"/>
    <lineage>
        <taxon>Eukaryota</taxon>
        <taxon>Viridiplantae</taxon>
        <taxon>Streptophyta</taxon>
        <taxon>Embryophyta</taxon>
        <taxon>Tracheophyta</taxon>
        <taxon>Spermatophyta</taxon>
        <taxon>Magnoliopsida</taxon>
        <taxon>eudicotyledons</taxon>
        <taxon>Gunneridae</taxon>
        <taxon>Pentapetalae</taxon>
        <taxon>rosids</taxon>
        <taxon>malvids</taxon>
        <taxon>Sapindales</taxon>
        <taxon>Meliaceae</taxon>
        <taxon>Melia</taxon>
    </lineage>
</organism>
<evidence type="ECO:0000313" key="2">
    <source>
        <dbReference type="Proteomes" id="UP001164539"/>
    </source>
</evidence>
<protein>
    <submittedName>
        <fullName evidence="1">RecQ-mediated genome instability protein 1-like</fullName>
    </submittedName>
</protein>
<evidence type="ECO:0000313" key="1">
    <source>
        <dbReference type="EMBL" id="KAJ4728822.1"/>
    </source>
</evidence>
<dbReference type="EMBL" id="CM051394">
    <property type="protein sequence ID" value="KAJ4728822.1"/>
    <property type="molecule type" value="Genomic_DNA"/>
</dbReference>
<reference evidence="1 2" key="1">
    <citation type="journal article" date="2023" name="Science">
        <title>Complex scaffold remodeling in plant triterpene biosynthesis.</title>
        <authorList>
            <person name="De La Pena R."/>
            <person name="Hodgson H."/>
            <person name="Liu J.C."/>
            <person name="Stephenson M.J."/>
            <person name="Martin A.C."/>
            <person name="Owen C."/>
            <person name="Harkess A."/>
            <person name="Leebens-Mack J."/>
            <person name="Jimenez L.E."/>
            <person name="Osbourn A."/>
            <person name="Sattely E.S."/>
        </authorList>
    </citation>
    <scope>NUCLEOTIDE SEQUENCE [LARGE SCALE GENOMIC DNA]</scope>
    <source>
        <strain evidence="2">cv. JPN11</strain>
        <tissue evidence="1">Leaf</tissue>
    </source>
</reference>
<proteinExistence type="predicted"/>
<gene>
    <name evidence="1" type="ORF">OWV82_001700</name>
</gene>
<keyword evidence="2" id="KW-1185">Reference proteome</keyword>
<name>A0ACC1Z028_MELAZ</name>
<comment type="caution">
    <text evidence="1">The sequence shown here is derived from an EMBL/GenBank/DDBJ whole genome shotgun (WGS) entry which is preliminary data.</text>
</comment>